<feature type="domain" description="HTH cro/C1-type" evidence="4">
    <location>
        <begin position="21"/>
        <end position="75"/>
    </location>
</feature>
<gene>
    <name evidence="5" type="ORF">NTH_00290</name>
</gene>
<keyword evidence="2" id="KW-0238">DNA-binding</keyword>
<dbReference type="RefSeq" id="WP_338528327.1">
    <property type="nucleotide sequence ID" value="NZ_CP030941.1"/>
</dbReference>
<evidence type="ECO:0000259" key="4">
    <source>
        <dbReference type="PROSITE" id="PS50943"/>
    </source>
</evidence>
<dbReference type="CDD" id="cd00093">
    <property type="entry name" value="HTH_XRE"/>
    <property type="match status" value="1"/>
</dbReference>
<name>A0ABY5MJ03_9HYPH</name>
<keyword evidence="1" id="KW-0805">Transcription regulation</keyword>
<proteinExistence type="predicted"/>
<evidence type="ECO:0000256" key="3">
    <source>
        <dbReference type="ARBA" id="ARBA00023163"/>
    </source>
</evidence>
<dbReference type="InterPro" id="IPR001387">
    <property type="entry name" value="Cro/C1-type_HTH"/>
</dbReference>
<dbReference type="SMART" id="SM00530">
    <property type="entry name" value="HTH_XRE"/>
    <property type="match status" value="1"/>
</dbReference>
<dbReference type="InterPro" id="IPR010982">
    <property type="entry name" value="Lambda_DNA-bd_dom_sf"/>
</dbReference>
<keyword evidence="3" id="KW-0804">Transcription</keyword>
<protein>
    <recommendedName>
        <fullName evidence="4">HTH cro/C1-type domain-containing protein</fullName>
    </recommendedName>
</protein>
<organism evidence="5 6">
    <name type="scientific">Nitratireductor thuwali</name>
    <dbReference type="NCBI Taxonomy" id="2267699"/>
    <lineage>
        <taxon>Bacteria</taxon>
        <taxon>Pseudomonadati</taxon>
        <taxon>Pseudomonadota</taxon>
        <taxon>Alphaproteobacteria</taxon>
        <taxon>Hyphomicrobiales</taxon>
        <taxon>Phyllobacteriaceae</taxon>
        <taxon>Nitratireductor</taxon>
    </lineage>
</organism>
<dbReference type="PANTHER" id="PTHR40661:SF3">
    <property type="entry name" value="FELS-1 PROPHAGE TRANSCRIPTIONAL REGULATOR"/>
    <property type="match status" value="1"/>
</dbReference>
<evidence type="ECO:0000256" key="1">
    <source>
        <dbReference type="ARBA" id="ARBA00023015"/>
    </source>
</evidence>
<evidence type="ECO:0000313" key="6">
    <source>
        <dbReference type="Proteomes" id="UP001342418"/>
    </source>
</evidence>
<accession>A0ABY5MJ03</accession>
<dbReference type="Pfam" id="PF01381">
    <property type="entry name" value="HTH_3"/>
    <property type="match status" value="1"/>
</dbReference>
<keyword evidence="6" id="KW-1185">Reference proteome</keyword>
<dbReference type="PANTHER" id="PTHR40661">
    <property type="match status" value="1"/>
</dbReference>
<dbReference type="EMBL" id="CP030941">
    <property type="protein sequence ID" value="UUP15851.1"/>
    <property type="molecule type" value="Genomic_DNA"/>
</dbReference>
<evidence type="ECO:0000256" key="2">
    <source>
        <dbReference type="ARBA" id="ARBA00023125"/>
    </source>
</evidence>
<dbReference type="SUPFAM" id="SSF47413">
    <property type="entry name" value="lambda repressor-like DNA-binding domains"/>
    <property type="match status" value="1"/>
</dbReference>
<sequence length="128" mass="13916">MHDTAHIYSDVPDRDTMGGRLSRARDAAGMTVAELARRLGVKTSTIQAWESDRSQPRANRLTMLAGVLNVSLSWLLHGIGASPADESRSELVQAVSANLIRLRRLHDETGRMIAQIEQDLARAAGAEG</sequence>
<dbReference type="Proteomes" id="UP001342418">
    <property type="component" value="Chromosome"/>
</dbReference>
<dbReference type="PROSITE" id="PS50943">
    <property type="entry name" value="HTH_CROC1"/>
    <property type="match status" value="1"/>
</dbReference>
<evidence type="ECO:0000313" key="5">
    <source>
        <dbReference type="EMBL" id="UUP15851.1"/>
    </source>
</evidence>
<reference evidence="5 6" key="1">
    <citation type="submission" date="2018-07" db="EMBL/GenBank/DDBJ databases">
        <title>Genome sequence of Nitratireductor thuwali#1536.</title>
        <authorList>
            <person name="Michoud G."/>
            <person name="Merlino G."/>
            <person name="Sefrji F.O."/>
            <person name="Daffonchio D."/>
        </authorList>
    </citation>
    <scope>NUCLEOTIDE SEQUENCE [LARGE SCALE GENOMIC DNA]</scope>
    <source>
        <strain evidence="6">Nit1536</strain>
    </source>
</reference>
<dbReference type="Gene3D" id="1.10.260.40">
    <property type="entry name" value="lambda repressor-like DNA-binding domains"/>
    <property type="match status" value="1"/>
</dbReference>